<dbReference type="PANTHER" id="PTHR30034:SF6">
    <property type="entry name" value="YOP PROTEINS TRANSLOCATION PROTEIN Q"/>
    <property type="match status" value="1"/>
</dbReference>
<dbReference type="PIRSF" id="PIRSF002888">
    <property type="entry name" value="FliM"/>
    <property type="match status" value="1"/>
</dbReference>
<dbReference type="InterPro" id="IPR028976">
    <property type="entry name" value="CheC-like_sf"/>
</dbReference>
<dbReference type="GO" id="GO:0003774">
    <property type="term" value="F:cytoskeletal motor activity"/>
    <property type="evidence" value="ECO:0007669"/>
    <property type="project" value="InterPro"/>
</dbReference>
<dbReference type="Pfam" id="PF02154">
    <property type="entry name" value="FliM"/>
    <property type="match status" value="1"/>
</dbReference>
<evidence type="ECO:0008006" key="5">
    <source>
        <dbReference type="Google" id="ProtNLM"/>
    </source>
</evidence>
<dbReference type="GO" id="GO:0009425">
    <property type="term" value="C:bacterial-type flagellum basal body"/>
    <property type="evidence" value="ECO:0007669"/>
    <property type="project" value="InterPro"/>
</dbReference>
<dbReference type="InterPro" id="IPR001689">
    <property type="entry name" value="Flag_FliM"/>
</dbReference>
<name>A0A4Q1SEF4_9BACT</name>
<accession>A0A4Q1SEF4</accession>
<dbReference type="RefSeq" id="WP_129208852.1">
    <property type="nucleotide sequence ID" value="NZ_BMGU01000004.1"/>
</dbReference>
<dbReference type="GO" id="GO:0050918">
    <property type="term" value="P:positive chemotaxis"/>
    <property type="evidence" value="ECO:0007669"/>
    <property type="project" value="TreeGrafter"/>
</dbReference>
<evidence type="ECO:0000313" key="3">
    <source>
        <dbReference type="EMBL" id="RXS95656.1"/>
    </source>
</evidence>
<dbReference type="PANTHER" id="PTHR30034">
    <property type="entry name" value="FLAGELLAR MOTOR SWITCH PROTEIN FLIM"/>
    <property type="match status" value="1"/>
</dbReference>
<dbReference type="Gene3D" id="3.40.1550.10">
    <property type="entry name" value="CheC-like"/>
    <property type="match status" value="1"/>
</dbReference>
<protein>
    <recommendedName>
        <fullName evidence="5">Flagellar motor switch protein FliM</fullName>
    </recommendedName>
</protein>
<comment type="caution">
    <text evidence="3">The sequence shown here is derived from an EMBL/GenBank/DDBJ whole genome shotgun (WGS) entry which is preliminary data.</text>
</comment>
<dbReference type="GO" id="GO:0071978">
    <property type="term" value="P:bacterial-type flagellum-dependent swarming motility"/>
    <property type="evidence" value="ECO:0007669"/>
    <property type="project" value="TreeGrafter"/>
</dbReference>
<evidence type="ECO:0000313" key="4">
    <source>
        <dbReference type="Proteomes" id="UP000290253"/>
    </source>
</evidence>
<gene>
    <name evidence="3" type="ORF">ESZ00_13965</name>
</gene>
<dbReference type="PRINTS" id="PR00955">
    <property type="entry name" value="FLGMOTORFLIM"/>
</dbReference>
<feature type="compositionally biased region" description="Low complexity" evidence="2">
    <location>
        <begin position="35"/>
        <end position="47"/>
    </location>
</feature>
<dbReference type="AlphaFoldDB" id="A0A4Q1SEF4"/>
<keyword evidence="4" id="KW-1185">Reference proteome</keyword>
<dbReference type="Proteomes" id="UP000290253">
    <property type="component" value="Unassembled WGS sequence"/>
</dbReference>
<evidence type="ECO:0000256" key="1">
    <source>
        <dbReference type="ARBA" id="ARBA00022500"/>
    </source>
</evidence>
<dbReference type="EMBL" id="SDMK01000002">
    <property type="protein sequence ID" value="RXS95656.1"/>
    <property type="molecule type" value="Genomic_DNA"/>
</dbReference>
<dbReference type="CDD" id="cd17908">
    <property type="entry name" value="FliM"/>
    <property type="match status" value="1"/>
</dbReference>
<proteinExistence type="predicted"/>
<feature type="compositionally biased region" description="Basic and acidic residues" evidence="2">
    <location>
        <begin position="7"/>
        <end position="18"/>
    </location>
</feature>
<dbReference type="OrthoDB" id="9806941at2"/>
<evidence type="ECO:0000256" key="2">
    <source>
        <dbReference type="SAM" id="MobiDB-lite"/>
    </source>
</evidence>
<reference evidence="3 4" key="1">
    <citation type="journal article" date="2016" name="Int. J. Syst. Evol. Microbiol.">
        <title>Acidipila dinghuensis sp. nov., an acidobacterium isolated from forest soil.</title>
        <authorList>
            <person name="Jiang Y.W."/>
            <person name="Wang J."/>
            <person name="Chen M.H."/>
            <person name="Lv Y.Y."/>
            <person name="Qiu L.H."/>
        </authorList>
    </citation>
    <scope>NUCLEOTIDE SEQUENCE [LARGE SCALE GENOMIC DNA]</scope>
    <source>
        <strain evidence="3 4">DHOF10</strain>
    </source>
</reference>
<organism evidence="3 4">
    <name type="scientific">Silvibacterium dinghuense</name>
    <dbReference type="NCBI Taxonomy" id="1560006"/>
    <lineage>
        <taxon>Bacteria</taxon>
        <taxon>Pseudomonadati</taxon>
        <taxon>Acidobacteriota</taxon>
        <taxon>Terriglobia</taxon>
        <taxon>Terriglobales</taxon>
        <taxon>Acidobacteriaceae</taxon>
        <taxon>Silvibacterium</taxon>
    </lineage>
</organism>
<dbReference type="SUPFAM" id="SSF103039">
    <property type="entry name" value="CheC-like"/>
    <property type="match status" value="1"/>
</dbReference>
<keyword evidence="1" id="KW-0145">Chemotaxis</keyword>
<sequence>MGSGTDKPGKDKTLKQDEIDALFQAAQGQSPQVSAGQPAPAADAPAVPKRRVQPYSFSRAGQISNDQMRAISLLNDIFARNLTHYLSVWLRSPFQVTLVSAEQIPFNEFIARIPALSYVCSVRLEPLRAISVLQLEMAPAPTIIDLLLGGQGAAGQLRELTDIEEAILSSVIEIICRELSAAWEPVGLSFHYEQRQMQTQIAHLMPVSEKTLCLNFEVKLEAASGLMNLAFPAVVSNTILHRMVGDWTRQRSHNPEIRARLRRSLGQTKVGAALQLPAFRVPARQIEEMAMPSLLRFPMSATVRPQMRIAGVPLYEAMPVRYGEHRGAQLGERKA</sequence>
<feature type="region of interest" description="Disordered" evidence="2">
    <location>
        <begin position="1"/>
        <end position="50"/>
    </location>
</feature>